<evidence type="ECO:0000313" key="4">
    <source>
        <dbReference type="Proteomes" id="UP000570010"/>
    </source>
</evidence>
<dbReference type="AlphaFoldDB" id="A0A6B3W0M6"/>
<dbReference type="EMBL" id="JAAIWN010000027">
    <property type="protein sequence ID" value="NEY82145.1"/>
    <property type="molecule type" value="Genomic_DNA"/>
</dbReference>
<dbReference type="Proteomes" id="UP000472971">
    <property type="component" value="Unassembled WGS sequence"/>
</dbReference>
<protein>
    <submittedName>
        <fullName evidence="2">Uncharacterized protein</fullName>
    </submittedName>
</protein>
<name>A0A6B3W0M6_9BACI</name>
<dbReference type="RefSeq" id="WP_163242529.1">
    <property type="nucleotide sequence ID" value="NZ_CP082780.1"/>
</dbReference>
<keyword evidence="3" id="KW-1185">Reference proteome</keyword>
<dbReference type="EMBL" id="JACEIO010000029">
    <property type="protein sequence ID" value="MBA4537889.1"/>
    <property type="molecule type" value="Genomic_DNA"/>
</dbReference>
<organism evidence="2 3">
    <name type="scientific">Bacillus aquiflavi</name>
    <dbReference type="NCBI Taxonomy" id="2672567"/>
    <lineage>
        <taxon>Bacteria</taxon>
        <taxon>Bacillati</taxon>
        <taxon>Bacillota</taxon>
        <taxon>Bacilli</taxon>
        <taxon>Bacillales</taxon>
        <taxon>Bacillaceae</taxon>
        <taxon>Bacillus</taxon>
    </lineage>
</organism>
<reference evidence="2 3" key="1">
    <citation type="submission" date="2020-02" db="EMBL/GenBank/DDBJ databases">
        <title>Bacillus aquiflavi sp. nov., isolated from yellow water of strong flavor Chinese baijiu in Yibin region of China.</title>
        <authorList>
            <person name="Xie J."/>
        </authorList>
    </citation>
    <scope>NUCLEOTIDE SEQUENCE [LARGE SCALE GENOMIC DNA]</scope>
    <source>
        <strain evidence="2 3">3H-10</strain>
    </source>
</reference>
<evidence type="ECO:0000313" key="1">
    <source>
        <dbReference type="EMBL" id="MBA4537889.1"/>
    </source>
</evidence>
<proteinExistence type="predicted"/>
<evidence type="ECO:0000313" key="3">
    <source>
        <dbReference type="Proteomes" id="UP000472971"/>
    </source>
</evidence>
<comment type="caution">
    <text evidence="2">The sequence shown here is derived from an EMBL/GenBank/DDBJ whole genome shotgun (WGS) entry which is preliminary data.</text>
</comment>
<gene>
    <name evidence="2" type="ORF">G4D64_11690</name>
    <name evidence="1" type="ORF">H1Z61_12300</name>
</gene>
<sequence length="69" mass="8097">MSQSAHVTYTYTNKEKGITQLWLALPKSNSLHQQVHIKHQSHQPKKITSLFNQDIAYFELEEMETLELL</sequence>
<reference evidence="1 4" key="2">
    <citation type="submission" date="2020-07" db="EMBL/GenBank/DDBJ databases">
        <authorList>
            <person name="Feng H."/>
        </authorList>
    </citation>
    <scope>NUCLEOTIDE SEQUENCE [LARGE SCALE GENOMIC DNA]</scope>
    <source>
        <strain evidence="4">s-12</strain>
        <strain evidence="1">S-12</strain>
    </source>
</reference>
<evidence type="ECO:0000313" key="2">
    <source>
        <dbReference type="EMBL" id="NEY82145.1"/>
    </source>
</evidence>
<dbReference type="Proteomes" id="UP000570010">
    <property type="component" value="Unassembled WGS sequence"/>
</dbReference>
<accession>A0A6B3W0M6</accession>